<keyword evidence="1 15" id="KW-0813">Transport</keyword>
<dbReference type="Pfam" id="PF02931">
    <property type="entry name" value="Neur_chan_LBD"/>
    <property type="match status" value="1"/>
</dbReference>
<evidence type="ECO:0000256" key="1">
    <source>
        <dbReference type="ARBA" id="ARBA00022448"/>
    </source>
</evidence>
<keyword evidence="8 15" id="KW-0472">Membrane</keyword>
<dbReference type="InterPro" id="IPR018000">
    <property type="entry name" value="Neurotransmitter_ion_chnl_CS"/>
</dbReference>
<accession>A0A1I8GHY7</accession>
<dbReference type="Pfam" id="PF02932">
    <property type="entry name" value="Neur_chan_memb"/>
    <property type="match status" value="1"/>
</dbReference>
<dbReference type="InterPro" id="IPR006201">
    <property type="entry name" value="Neur_channel"/>
</dbReference>
<evidence type="ECO:0000313" key="18">
    <source>
        <dbReference type="Proteomes" id="UP000095280"/>
    </source>
</evidence>
<dbReference type="Gene3D" id="1.20.58.390">
    <property type="entry name" value="Neurotransmitter-gated ion-channel transmembrane domain"/>
    <property type="match status" value="1"/>
</dbReference>
<evidence type="ECO:0000256" key="8">
    <source>
        <dbReference type="ARBA" id="ARBA00023136"/>
    </source>
</evidence>
<evidence type="ECO:0000256" key="11">
    <source>
        <dbReference type="ARBA" id="ARBA00023214"/>
    </source>
</evidence>
<feature type="domain" description="Neurotransmitter-gated ion-channel transmembrane" evidence="17">
    <location>
        <begin position="562"/>
        <end position="652"/>
    </location>
</feature>
<feature type="transmembrane region" description="Helical" evidence="15">
    <location>
        <begin position="562"/>
        <end position="579"/>
    </location>
</feature>
<dbReference type="PRINTS" id="PR00252">
    <property type="entry name" value="NRIONCHANNEL"/>
</dbReference>
<keyword evidence="4" id="KW-0732">Signal</keyword>
<keyword evidence="11" id="KW-0868">Chloride</keyword>
<keyword evidence="7 15" id="KW-0406">Ion transport</keyword>
<dbReference type="PROSITE" id="PS00236">
    <property type="entry name" value="NEUROTR_ION_CHANNEL"/>
    <property type="match status" value="1"/>
</dbReference>
<keyword evidence="9" id="KW-1015">Disulfide bond</keyword>
<evidence type="ECO:0000313" key="19">
    <source>
        <dbReference type="WBParaSite" id="maker-uti_cns_0002073-snap-gene-0.7-mRNA-1"/>
    </source>
</evidence>
<dbReference type="GO" id="GO:0004888">
    <property type="term" value="F:transmembrane signaling receptor activity"/>
    <property type="evidence" value="ECO:0007669"/>
    <property type="project" value="InterPro"/>
</dbReference>
<keyword evidence="12" id="KW-0628">Postsynaptic cell membrane</keyword>
<keyword evidence="18" id="KW-1185">Reference proteome</keyword>
<evidence type="ECO:0000256" key="12">
    <source>
        <dbReference type="ARBA" id="ARBA00023257"/>
    </source>
</evidence>
<dbReference type="PRINTS" id="PR00253">
    <property type="entry name" value="GABAARECEPTR"/>
</dbReference>
<keyword evidence="10" id="KW-0325">Glycoprotein</keyword>
<dbReference type="FunFam" id="2.70.170.10:FF:000003">
    <property type="entry name" value="Putative gamma-aminobutyric acid receptor subunit gamma-2"/>
    <property type="match status" value="1"/>
</dbReference>
<evidence type="ECO:0000256" key="15">
    <source>
        <dbReference type="RuleBase" id="RU000687"/>
    </source>
</evidence>
<dbReference type="WBParaSite" id="maker-uti_cns_0002073-snap-gene-0.7-mRNA-1">
    <property type="protein sequence ID" value="maker-uti_cns_0002073-snap-gene-0.7-mRNA-1"/>
    <property type="gene ID" value="maker-uti_cns_0002073-snap-gene-0.7"/>
</dbReference>
<evidence type="ECO:0000256" key="13">
    <source>
        <dbReference type="ARBA" id="ARBA00023303"/>
    </source>
</evidence>
<sequence>MLYTAGVNHTEMTKNITETLNRLLDNYDKNLRPDFDAQPVTVRINMNIRSVGPISEKSMIFSFDCYFRQEWMDARLTFPTHHNFSHLQLNEKMLRDIWKPDTYFVNGMGSYLHNITSPNVLFRINSTGHILYSMRLTIKANCPMNLLKFPMDTQVCPLVVSSHGYTEADVVYEWSKGDESIQLNKDLLLSQFDLRSESAVLCLVLCVKVCFESFRDSRSRWGVKRGLVGRIEPTMREQSPEASPLGVGGQHRGLAVAYHPVLHFGSQGVGGRTVGQDQRDGRFVQYAGKFVGAVWNMSPQDLDKLGLLALTPLVSSGSCAIACPDAGEGEVRQTVATAGEVARYRSVTGVPDVTDVRQHATTDAVGGLADVDRVVAPAAEHGIDGVRGVAVDPLTDDELDCHGGEPGVRLAALAESGRVARQEAELPPSGRVEAELRQHVVLDGAEEAPAVALVLHQIRHQPGARCVEVGHPGAPPGVPEELGLYHAPESSLRMEGAAVDEDSAVAQLKSDVGVEGVQVLMELDQLRLCATPHSKDVVDVAEPQAGLLRAGLQASLLPVAHLYLPCSLLVVLSWVGFWINREATSDRVALSTTTVLTMTFLGMDNRQDLPRVSYGTALDWYVGMCFAQILATIIEFASVHYFTKHGSGETHVTLETDGAPENGGLRYGQATPRMQRPQPPQLPDLRAAAQVADRPPNHDSCPYAFLNCIKGSSKYKELKLMRSTKTVN</sequence>
<evidence type="ECO:0000256" key="2">
    <source>
        <dbReference type="ARBA" id="ARBA00022475"/>
    </source>
</evidence>
<keyword evidence="3 15" id="KW-0812">Transmembrane</keyword>
<dbReference type="GO" id="GO:0005230">
    <property type="term" value="F:extracellular ligand-gated monoatomic ion channel activity"/>
    <property type="evidence" value="ECO:0007669"/>
    <property type="project" value="InterPro"/>
</dbReference>
<evidence type="ECO:0000256" key="6">
    <source>
        <dbReference type="ARBA" id="ARBA00023018"/>
    </source>
</evidence>
<evidence type="ECO:0000256" key="5">
    <source>
        <dbReference type="ARBA" id="ARBA00022989"/>
    </source>
</evidence>
<evidence type="ECO:0000259" key="16">
    <source>
        <dbReference type="Pfam" id="PF02931"/>
    </source>
</evidence>
<evidence type="ECO:0000256" key="14">
    <source>
        <dbReference type="ARBA" id="ARBA00034104"/>
    </source>
</evidence>
<comment type="similarity">
    <text evidence="15">Belongs to the ligand-gated ion channel (TC 1.A.9) family.</text>
</comment>
<dbReference type="InterPro" id="IPR036734">
    <property type="entry name" value="Neur_chan_lig-bd_sf"/>
</dbReference>
<evidence type="ECO:0000256" key="9">
    <source>
        <dbReference type="ARBA" id="ARBA00023157"/>
    </source>
</evidence>
<dbReference type="Gene3D" id="2.70.170.10">
    <property type="entry name" value="Neurotransmitter-gated ion-channel ligand-binding domain"/>
    <property type="match status" value="1"/>
</dbReference>
<evidence type="ECO:0000259" key="17">
    <source>
        <dbReference type="Pfam" id="PF02932"/>
    </source>
</evidence>
<organism evidence="18 19">
    <name type="scientific">Macrostomum lignano</name>
    <dbReference type="NCBI Taxonomy" id="282301"/>
    <lineage>
        <taxon>Eukaryota</taxon>
        <taxon>Metazoa</taxon>
        <taxon>Spiralia</taxon>
        <taxon>Lophotrochozoa</taxon>
        <taxon>Platyhelminthes</taxon>
        <taxon>Rhabditophora</taxon>
        <taxon>Macrostomorpha</taxon>
        <taxon>Macrostomida</taxon>
        <taxon>Macrostomidae</taxon>
        <taxon>Macrostomum</taxon>
    </lineage>
</organism>
<dbReference type="PANTHER" id="PTHR18945">
    <property type="entry name" value="NEUROTRANSMITTER GATED ION CHANNEL"/>
    <property type="match status" value="1"/>
</dbReference>
<dbReference type="InterPro" id="IPR036719">
    <property type="entry name" value="Neuro-gated_channel_TM_sf"/>
</dbReference>
<dbReference type="Proteomes" id="UP000095280">
    <property type="component" value="Unplaced"/>
</dbReference>
<dbReference type="InterPro" id="IPR038050">
    <property type="entry name" value="Neuro_actylchol_rec"/>
</dbReference>
<dbReference type="SUPFAM" id="SSF90112">
    <property type="entry name" value="Neurotransmitter-gated ion-channel transmembrane pore"/>
    <property type="match status" value="1"/>
</dbReference>
<dbReference type="InterPro" id="IPR006202">
    <property type="entry name" value="Neur_chan_lig-bd"/>
</dbReference>
<comment type="caution">
    <text evidence="15">Lacks conserved residue(s) required for the propagation of feature annotation.</text>
</comment>
<feature type="domain" description="Neurotransmitter-gated ion-channel ligand-binding" evidence="16">
    <location>
        <begin position="18"/>
        <end position="200"/>
    </location>
</feature>
<keyword evidence="2" id="KW-1003">Cell membrane</keyword>
<dbReference type="InterPro" id="IPR006029">
    <property type="entry name" value="Neurotrans-gated_channel_TM"/>
</dbReference>
<keyword evidence="5 15" id="KW-1133">Transmembrane helix</keyword>
<protein>
    <submittedName>
        <fullName evidence="19">Neur_chan_LBD domain-containing protein</fullName>
    </submittedName>
</protein>
<keyword evidence="6" id="KW-0770">Synapse</keyword>
<keyword evidence="13 15" id="KW-0407">Ion channel</keyword>
<dbReference type="AlphaFoldDB" id="A0A1I8GHY7"/>
<dbReference type="CDD" id="cd19049">
    <property type="entry name" value="LGIC_TM_anion"/>
    <property type="match status" value="1"/>
</dbReference>
<evidence type="ECO:0000256" key="4">
    <source>
        <dbReference type="ARBA" id="ARBA00022729"/>
    </source>
</evidence>
<dbReference type="SUPFAM" id="SSF63712">
    <property type="entry name" value="Nicotinic receptor ligand binding domain-like"/>
    <property type="match status" value="1"/>
</dbReference>
<name>A0A1I8GHY7_9PLAT</name>
<reference evidence="19" key="1">
    <citation type="submission" date="2016-11" db="UniProtKB">
        <authorList>
            <consortium name="WormBaseParasite"/>
        </authorList>
    </citation>
    <scope>IDENTIFICATION</scope>
</reference>
<dbReference type="GO" id="GO:0045211">
    <property type="term" value="C:postsynaptic membrane"/>
    <property type="evidence" value="ECO:0007669"/>
    <property type="project" value="UniProtKB-SubCell"/>
</dbReference>
<evidence type="ECO:0000256" key="10">
    <source>
        <dbReference type="ARBA" id="ARBA00023180"/>
    </source>
</evidence>
<evidence type="ECO:0000256" key="7">
    <source>
        <dbReference type="ARBA" id="ARBA00023065"/>
    </source>
</evidence>
<evidence type="ECO:0000256" key="3">
    <source>
        <dbReference type="ARBA" id="ARBA00022692"/>
    </source>
</evidence>
<comment type="subcellular location">
    <subcellularLocation>
        <location evidence="14">Postsynaptic cell membrane</location>
        <topology evidence="14">Multi-pass membrane protein</topology>
    </subcellularLocation>
</comment>
<proteinExistence type="inferred from homology"/>
<dbReference type="InterPro" id="IPR006028">
    <property type="entry name" value="GABAA/Glycine_rcpt"/>
</dbReference>